<protein>
    <submittedName>
        <fullName evidence="1">Uncharacterized protein</fullName>
    </submittedName>
</protein>
<sequence>MAFFLLSSLLVGCAERTSAPFATSIPTVDPQLMSEDCSRPALENWLQRSSNLTQELAETINGNIAIQPDRATEVLDQLGSIEAALVIARAPQCAQAHAEALNEAIRLAADYFSAYRQGRVADPVGALTRINGVLDQARTLEQELMQLYEVLVP</sequence>
<dbReference type="Proteomes" id="UP000229681">
    <property type="component" value="Unassembled WGS sequence"/>
</dbReference>
<accession>A0A2M8PCV9</accession>
<comment type="caution">
    <text evidence="1">The sequence shown here is derived from an EMBL/GenBank/DDBJ whole genome shotgun (WGS) entry which is preliminary data.</text>
</comment>
<dbReference type="AlphaFoldDB" id="A0A2M8PCV9"/>
<dbReference type="EMBL" id="PGTM01000164">
    <property type="protein sequence ID" value="PJF35379.1"/>
    <property type="molecule type" value="Genomic_DNA"/>
</dbReference>
<evidence type="ECO:0000313" key="1">
    <source>
        <dbReference type="EMBL" id="PJF35379.1"/>
    </source>
</evidence>
<evidence type="ECO:0000313" key="2">
    <source>
        <dbReference type="Proteomes" id="UP000229681"/>
    </source>
</evidence>
<name>A0A2M8PCV9_9CHLR</name>
<gene>
    <name evidence="1" type="ORF">CUN49_10875</name>
</gene>
<proteinExistence type="predicted"/>
<organism evidence="1 2">
    <name type="scientific">Candidatus Thermofonsia Clade 1 bacterium</name>
    <dbReference type="NCBI Taxonomy" id="2364210"/>
    <lineage>
        <taxon>Bacteria</taxon>
        <taxon>Bacillati</taxon>
        <taxon>Chloroflexota</taxon>
        <taxon>Candidatus Thermofontia</taxon>
        <taxon>Candidatus Thermofonsia Clade 1</taxon>
    </lineage>
</organism>
<reference evidence="1 2" key="1">
    <citation type="submission" date="2017-11" db="EMBL/GenBank/DDBJ databases">
        <title>Evolution of Phototrophy in the Chloroflexi Phylum Driven by Horizontal Gene Transfer.</title>
        <authorList>
            <person name="Ward L.M."/>
            <person name="Hemp J."/>
            <person name="Shih P.M."/>
            <person name="Mcglynn S.E."/>
            <person name="Fischer W."/>
        </authorList>
    </citation>
    <scope>NUCLEOTIDE SEQUENCE [LARGE SCALE GENOMIC DNA]</scope>
    <source>
        <strain evidence="1">JP3_13</strain>
    </source>
</reference>